<evidence type="ECO:0000256" key="6">
    <source>
        <dbReference type="PIRSR" id="PIRSR601765-1"/>
    </source>
</evidence>
<gene>
    <name evidence="7" type="ORF">AWN73_05265</name>
</gene>
<feature type="binding site" evidence="6">
    <location>
        <position position="97"/>
    </location>
    <ligand>
        <name>Zn(2+)</name>
        <dbReference type="ChEBI" id="CHEBI:29105"/>
    </ligand>
</feature>
<feature type="binding site" evidence="6">
    <location>
        <position position="38"/>
    </location>
    <ligand>
        <name>Zn(2+)</name>
        <dbReference type="ChEBI" id="CHEBI:29105"/>
    </ligand>
</feature>
<dbReference type="PANTHER" id="PTHR43175">
    <property type="entry name" value="CARBONIC ANHYDRASE"/>
    <property type="match status" value="1"/>
</dbReference>
<evidence type="ECO:0000313" key="7">
    <source>
        <dbReference type="EMBL" id="PPV12239.1"/>
    </source>
</evidence>
<dbReference type="Gene3D" id="3.40.1050.10">
    <property type="entry name" value="Carbonic anhydrase"/>
    <property type="match status" value="1"/>
</dbReference>
<name>A0A2S7F667_CLOBU</name>
<evidence type="ECO:0000256" key="2">
    <source>
        <dbReference type="ARBA" id="ARBA00012925"/>
    </source>
</evidence>
<dbReference type="InterPro" id="IPR001765">
    <property type="entry name" value="Carbonic_anhydrase"/>
</dbReference>
<comment type="catalytic activity">
    <reaction evidence="5">
        <text>hydrogencarbonate + H(+) = CO2 + H2O</text>
        <dbReference type="Rhea" id="RHEA:10748"/>
        <dbReference type="ChEBI" id="CHEBI:15377"/>
        <dbReference type="ChEBI" id="CHEBI:15378"/>
        <dbReference type="ChEBI" id="CHEBI:16526"/>
        <dbReference type="ChEBI" id="CHEBI:17544"/>
        <dbReference type="EC" id="4.2.1.1"/>
    </reaction>
</comment>
<dbReference type="SMART" id="SM00947">
    <property type="entry name" value="Pro_CA"/>
    <property type="match status" value="1"/>
</dbReference>
<keyword evidence="4 6" id="KW-0862">Zinc</keyword>
<evidence type="ECO:0000256" key="3">
    <source>
        <dbReference type="ARBA" id="ARBA00022723"/>
    </source>
</evidence>
<dbReference type="CDD" id="cd03379">
    <property type="entry name" value="beta_CA_cladeD"/>
    <property type="match status" value="1"/>
</dbReference>
<protein>
    <recommendedName>
        <fullName evidence="2">carbonic anhydrase</fullName>
        <ecNumber evidence="2">4.2.1.1</ecNumber>
    </recommendedName>
</protein>
<dbReference type="Proteomes" id="UP000238081">
    <property type="component" value="Unassembled WGS sequence"/>
</dbReference>
<dbReference type="InterPro" id="IPR036874">
    <property type="entry name" value="Carbonic_anhydrase_sf"/>
</dbReference>
<reference evidence="7 8" key="1">
    <citation type="submission" date="2016-01" db="EMBL/GenBank/DDBJ databases">
        <title>Characterization of the Clostridium difficile lineages that are prevalent in Hong Kong and China.</title>
        <authorList>
            <person name="Kwok J.S.-L."/>
            <person name="Lam W.-Y."/>
            <person name="Ip M."/>
            <person name="Chan T.-F."/>
            <person name="Hawkey P.M."/>
            <person name="Tsui S.K.-W."/>
        </authorList>
    </citation>
    <scope>NUCLEOTIDE SEQUENCE [LARGE SCALE GENOMIC DNA]</scope>
    <source>
        <strain evidence="7 8">300064</strain>
    </source>
</reference>
<dbReference type="EC" id="4.2.1.1" evidence="2"/>
<dbReference type="GO" id="GO:0008270">
    <property type="term" value="F:zinc ion binding"/>
    <property type="evidence" value="ECO:0007669"/>
    <property type="project" value="InterPro"/>
</dbReference>
<evidence type="ECO:0000313" key="8">
    <source>
        <dbReference type="Proteomes" id="UP000238081"/>
    </source>
</evidence>
<accession>A0A2S7F667</accession>
<feature type="binding site" evidence="6">
    <location>
        <position position="36"/>
    </location>
    <ligand>
        <name>Zn(2+)</name>
        <dbReference type="ChEBI" id="CHEBI:29105"/>
    </ligand>
</feature>
<proteinExistence type="inferred from homology"/>
<dbReference type="SUPFAM" id="SSF53056">
    <property type="entry name" value="beta-carbonic anhydrase, cab"/>
    <property type="match status" value="1"/>
</dbReference>
<evidence type="ECO:0000256" key="5">
    <source>
        <dbReference type="ARBA" id="ARBA00048348"/>
    </source>
</evidence>
<comment type="similarity">
    <text evidence="1">Belongs to the beta-class carbonic anhydrase family.</text>
</comment>
<dbReference type="AlphaFoldDB" id="A0A2S7F667"/>
<feature type="binding site" evidence="6">
    <location>
        <position position="94"/>
    </location>
    <ligand>
        <name>Zn(2+)</name>
        <dbReference type="ChEBI" id="CHEBI:29105"/>
    </ligand>
</feature>
<dbReference type="Pfam" id="PF00484">
    <property type="entry name" value="Pro_CA"/>
    <property type="match status" value="1"/>
</dbReference>
<comment type="cofactor">
    <cofactor evidence="6">
        <name>Zn(2+)</name>
        <dbReference type="ChEBI" id="CHEBI:29105"/>
    </cofactor>
    <text evidence="6">Binds 1 zinc ion per subunit.</text>
</comment>
<keyword evidence="3 6" id="KW-0479">Metal-binding</keyword>
<evidence type="ECO:0000256" key="1">
    <source>
        <dbReference type="ARBA" id="ARBA00006217"/>
    </source>
</evidence>
<dbReference type="KEGG" id="cbut:ATN24_02910"/>
<comment type="caution">
    <text evidence="7">The sequence shown here is derived from an EMBL/GenBank/DDBJ whole genome shotgun (WGS) entry which is preliminary data.</text>
</comment>
<dbReference type="PANTHER" id="PTHR43175:SF3">
    <property type="entry name" value="CARBON DISULFIDE HYDROLASE"/>
    <property type="match status" value="1"/>
</dbReference>
<evidence type="ECO:0000256" key="4">
    <source>
        <dbReference type="ARBA" id="ARBA00022833"/>
    </source>
</evidence>
<sequence>MMNEMLKYNKEFVEKREYEKYKTTKYPEKKIAILTCMDTRLMELLPASLGFKNGDIKIIKNAGGIISNPFGSVVRSLLIAIFELGVENIMVIGHTDCGVQNINSESMIKHMLDRGISQEQIDMIKYCGIDFNQWLRGFESVEVSVEKTVEMLRMHPLIPKDIHVSGYVMDSITGEMKAVDVCEE</sequence>
<dbReference type="GO" id="GO:0004089">
    <property type="term" value="F:carbonate dehydratase activity"/>
    <property type="evidence" value="ECO:0007669"/>
    <property type="project" value="UniProtKB-EC"/>
</dbReference>
<dbReference type="EMBL" id="LRDH01000151">
    <property type="protein sequence ID" value="PPV12239.1"/>
    <property type="molecule type" value="Genomic_DNA"/>
</dbReference>
<organism evidence="7 8">
    <name type="scientific">Clostridium butyricum</name>
    <dbReference type="NCBI Taxonomy" id="1492"/>
    <lineage>
        <taxon>Bacteria</taxon>
        <taxon>Bacillati</taxon>
        <taxon>Bacillota</taxon>
        <taxon>Clostridia</taxon>
        <taxon>Eubacteriales</taxon>
        <taxon>Clostridiaceae</taxon>
        <taxon>Clostridium</taxon>
    </lineage>
</organism>